<proteinExistence type="predicted"/>
<reference evidence="2" key="2">
    <citation type="journal article" date="2021" name="PeerJ">
        <title>Extensive microbial diversity within the chicken gut microbiome revealed by metagenomics and culture.</title>
        <authorList>
            <person name="Gilroy R."/>
            <person name="Ravi A."/>
            <person name="Getino M."/>
            <person name="Pursley I."/>
            <person name="Horton D.L."/>
            <person name="Alikhan N.F."/>
            <person name="Baker D."/>
            <person name="Gharbi K."/>
            <person name="Hall N."/>
            <person name="Watson M."/>
            <person name="Adriaenssens E.M."/>
            <person name="Foster-Nyarko E."/>
            <person name="Jarju S."/>
            <person name="Secka A."/>
            <person name="Antonio M."/>
            <person name="Oren A."/>
            <person name="Chaudhuri R.R."/>
            <person name="La Ragione R."/>
            <person name="Hildebrand F."/>
            <person name="Pallen M.J."/>
        </authorList>
    </citation>
    <scope>NUCLEOTIDE SEQUENCE</scope>
    <source>
        <strain evidence="2">CHK152-2994</strain>
    </source>
</reference>
<dbReference type="GO" id="GO:0003677">
    <property type="term" value="F:DNA binding"/>
    <property type="evidence" value="ECO:0007669"/>
    <property type="project" value="InterPro"/>
</dbReference>
<dbReference type="AlphaFoldDB" id="A0A9D1FVT8"/>
<dbReference type="Gene3D" id="1.10.260.40">
    <property type="entry name" value="lambda repressor-like DNA-binding domains"/>
    <property type="match status" value="1"/>
</dbReference>
<gene>
    <name evidence="2" type="ORF">IAD41_04965</name>
</gene>
<accession>A0A9D1FVT8</accession>
<evidence type="ECO:0000313" key="3">
    <source>
        <dbReference type="Proteomes" id="UP000824139"/>
    </source>
</evidence>
<dbReference type="PROSITE" id="PS50943">
    <property type="entry name" value="HTH_CROC1"/>
    <property type="match status" value="1"/>
</dbReference>
<dbReference type="SMART" id="SM00530">
    <property type="entry name" value="HTH_XRE"/>
    <property type="match status" value="1"/>
</dbReference>
<protein>
    <submittedName>
        <fullName evidence="2">Helix-turn-helix transcriptional regulator</fullName>
    </submittedName>
</protein>
<reference evidence="2" key="1">
    <citation type="submission" date="2020-10" db="EMBL/GenBank/DDBJ databases">
        <authorList>
            <person name="Gilroy R."/>
        </authorList>
    </citation>
    <scope>NUCLEOTIDE SEQUENCE</scope>
    <source>
        <strain evidence="2">CHK152-2994</strain>
    </source>
</reference>
<dbReference type="Proteomes" id="UP000824139">
    <property type="component" value="Unassembled WGS sequence"/>
</dbReference>
<dbReference type="EMBL" id="DVJO01000105">
    <property type="protein sequence ID" value="HIS82940.1"/>
    <property type="molecule type" value="Genomic_DNA"/>
</dbReference>
<feature type="domain" description="HTH cro/C1-type" evidence="1">
    <location>
        <begin position="15"/>
        <end position="69"/>
    </location>
</feature>
<dbReference type="InterPro" id="IPR001387">
    <property type="entry name" value="Cro/C1-type_HTH"/>
</dbReference>
<evidence type="ECO:0000313" key="2">
    <source>
        <dbReference type="EMBL" id="HIS82940.1"/>
    </source>
</evidence>
<dbReference type="CDD" id="cd00093">
    <property type="entry name" value="HTH_XRE"/>
    <property type="match status" value="1"/>
</dbReference>
<name>A0A9D1FVT8_9BACT</name>
<sequence length="72" mass="8310">MIDYKDVLKKIGLNFRVERTKKSLSQERFAELANVHTNYIGKVERGEQNLTVKKIVDLTNALDLSVENILTF</sequence>
<dbReference type="SUPFAM" id="SSF47413">
    <property type="entry name" value="lambda repressor-like DNA-binding domains"/>
    <property type="match status" value="1"/>
</dbReference>
<organism evidence="2 3">
    <name type="scientific">Candidatus Scatenecus faecavium</name>
    <dbReference type="NCBI Taxonomy" id="2840915"/>
    <lineage>
        <taxon>Bacteria</taxon>
        <taxon>Candidatus Scatenecus</taxon>
    </lineage>
</organism>
<evidence type="ECO:0000259" key="1">
    <source>
        <dbReference type="PROSITE" id="PS50943"/>
    </source>
</evidence>
<dbReference type="Pfam" id="PF01381">
    <property type="entry name" value="HTH_3"/>
    <property type="match status" value="1"/>
</dbReference>
<comment type="caution">
    <text evidence="2">The sequence shown here is derived from an EMBL/GenBank/DDBJ whole genome shotgun (WGS) entry which is preliminary data.</text>
</comment>
<dbReference type="InterPro" id="IPR010982">
    <property type="entry name" value="Lambda_DNA-bd_dom_sf"/>
</dbReference>